<protein>
    <recommendedName>
        <fullName evidence="3">Glycine zipper domain-containing protein</fullName>
    </recommendedName>
</protein>
<keyword evidence="5" id="KW-1185">Reference proteome</keyword>
<evidence type="ECO:0000256" key="2">
    <source>
        <dbReference type="SAM" id="SignalP"/>
    </source>
</evidence>
<accession>A0A1W6SQD3</accession>
<feature type="signal peptide" evidence="2">
    <location>
        <begin position="1"/>
        <end position="27"/>
    </location>
</feature>
<dbReference type="InterPro" id="IPR039567">
    <property type="entry name" value="Gly-zipper"/>
</dbReference>
<dbReference type="Pfam" id="PF13488">
    <property type="entry name" value="Gly-zipper_Omp"/>
    <property type="match status" value="1"/>
</dbReference>
<feature type="transmembrane region" description="Helical" evidence="1">
    <location>
        <begin position="62"/>
        <end position="79"/>
    </location>
</feature>
<evidence type="ECO:0000256" key="1">
    <source>
        <dbReference type="SAM" id="Phobius"/>
    </source>
</evidence>
<evidence type="ECO:0000259" key="3">
    <source>
        <dbReference type="Pfam" id="PF13488"/>
    </source>
</evidence>
<keyword evidence="2" id="KW-0732">Signal</keyword>
<evidence type="ECO:0000313" key="5">
    <source>
        <dbReference type="Proteomes" id="UP000012179"/>
    </source>
</evidence>
<gene>
    <name evidence="4" type="ORF">EBAPG3_009595</name>
</gene>
<keyword evidence="1" id="KW-0812">Transmembrane</keyword>
<sequence length="243" mass="26055">MKTNRQHRYWRTMATGTAMVMTLSSCASTGGPGFAEDNVGKLLGTLGGAAIGAAVGGKKNPLIGAAIGALVGYMAGYAFDSYRVSQKKDAAQVNDEYKKDHGGHLPAETIVTKYVTRTDPSGLVNRGSQLDIVSEIELVKGSDASGKKDRVDEELMISDASGKNTKKLRKQALSEANASGAYVTRFTFKPTQEIAQGTYPFKTVLYLNDEPVRESTGKIQVVIVNQQIKVAILEQEAVSYAIK</sequence>
<feature type="chain" id="PRO_5010883297" description="Glycine zipper domain-containing protein" evidence="2">
    <location>
        <begin position="28"/>
        <end position="243"/>
    </location>
</feature>
<reference evidence="4 5" key="1">
    <citation type="journal article" date="2015" name="Int. J. Syst. Evol. Microbiol.">
        <title>Nitrosospira lacus sp. nov., a psychrotolerant, ammonia-oxidizing bacterium from sandy lake sediment.</title>
        <authorList>
            <person name="Urakawa H."/>
            <person name="Garcia J.C."/>
            <person name="Nielsen J.L."/>
            <person name="Le V.Q."/>
            <person name="Kozlowski J.A."/>
            <person name="Stein L.Y."/>
            <person name="Lim C.K."/>
            <person name="Pommerening-Roser A."/>
            <person name="Martens-Habbena W."/>
            <person name="Stahl D.A."/>
            <person name="Klotz M.G."/>
        </authorList>
    </citation>
    <scope>NUCLEOTIDE SEQUENCE [LARGE SCALE GENOMIC DNA]</scope>
    <source>
        <strain evidence="4 5">APG3</strain>
    </source>
</reference>
<evidence type="ECO:0000313" key="4">
    <source>
        <dbReference type="EMBL" id="ARO88001.1"/>
    </source>
</evidence>
<feature type="domain" description="Glycine zipper" evidence="3">
    <location>
        <begin position="40"/>
        <end position="80"/>
    </location>
</feature>
<keyword evidence="1" id="KW-1133">Transmembrane helix</keyword>
<dbReference type="EMBL" id="CP021106">
    <property type="protein sequence ID" value="ARO88001.1"/>
    <property type="molecule type" value="Genomic_DNA"/>
</dbReference>
<dbReference type="PROSITE" id="PS51257">
    <property type="entry name" value="PROKAR_LIPOPROTEIN"/>
    <property type="match status" value="1"/>
</dbReference>
<organism evidence="4 5">
    <name type="scientific">Nitrosospira lacus</name>
    <dbReference type="NCBI Taxonomy" id="1288494"/>
    <lineage>
        <taxon>Bacteria</taxon>
        <taxon>Pseudomonadati</taxon>
        <taxon>Pseudomonadota</taxon>
        <taxon>Betaproteobacteria</taxon>
        <taxon>Nitrosomonadales</taxon>
        <taxon>Nitrosomonadaceae</taxon>
        <taxon>Nitrosospira</taxon>
    </lineage>
</organism>
<proteinExistence type="predicted"/>
<dbReference type="Proteomes" id="UP000012179">
    <property type="component" value="Chromosome"/>
</dbReference>
<dbReference type="AlphaFoldDB" id="A0A1W6SQD3"/>
<keyword evidence="1" id="KW-0472">Membrane</keyword>
<name>A0A1W6SQD3_9PROT</name>
<dbReference type="KEGG" id="nlc:EBAPG3_009595"/>
<dbReference type="eggNOG" id="ENOG502ZBKH">
    <property type="taxonomic scope" value="Bacteria"/>
</dbReference>